<dbReference type="PANTHER" id="PTHR43065">
    <property type="entry name" value="SENSOR HISTIDINE KINASE"/>
    <property type="match status" value="1"/>
</dbReference>
<evidence type="ECO:0000256" key="3">
    <source>
        <dbReference type="ARBA" id="ARBA00022553"/>
    </source>
</evidence>
<dbReference type="InterPro" id="IPR004358">
    <property type="entry name" value="Sig_transdc_His_kin-like_C"/>
</dbReference>
<comment type="caution">
    <text evidence="7">The sequence shown here is derived from an EMBL/GenBank/DDBJ whole genome shotgun (WGS) entry which is preliminary data.</text>
</comment>
<dbReference type="Pfam" id="PF02518">
    <property type="entry name" value="HATPase_c"/>
    <property type="match status" value="1"/>
</dbReference>
<feature type="transmembrane region" description="Helical" evidence="4">
    <location>
        <begin position="20"/>
        <end position="39"/>
    </location>
</feature>
<dbReference type="EMBL" id="VLLN01000005">
    <property type="protein sequence ID" value="TWJ26493.1"/>
    <property type="molecule type" value="Genomic_DNA"/>
</dbReference>
<gene>
    <name evidence="7" type="ORF">JN12_01201</name>
</gene>
<dbReference type="PRINTS" id="PR00344">
    <property type="entry name" value="BCTRLSENSOR"/>
</dbReference>
<keyword evidence="4" id="KW-0812">Transmembrane</keyword>
<dbReference type="CDD" id="cd00082">
    <property type="entry name" value="HisKA"/>
    <property type="match status" value="1"/>
</dbReference>
<evidence type="ECO:0000256" key="2">
    <source>
        <dbReference type="ARBA" id="ARBA00012438"/>
    </source>
</evidence>
<name>A0A562W876_9BACT</name>
<sequence>MNAEPSHNRNSLLFRRYVRLFLILFAIELLIDSALELLIPRSTETVMQIVDGLAMAICSTPLIWWLVVQPLRKDFTAEKARFEQVINQVIDSIVVIDCQGRIEAFNTAAELTFGYREEEVFGRQPDMLVVEPDGYLRQILVRAASGQVPTDCIHHEIIGLRRNGSRFPMSISISRADLGDRSSLILIIRDISPIREQELRQQRMLLALSDSEKRFRQIFEQTEDAIVLLTGENWSVLDINPTAEQLFGYGKDEFVGRPLVIFRNKGDQTSFEASLASLREKELVRMEHVQVVRRDGTGIHVSIHGKLIQLQGEQAVYCTFRDVTERIRLEEEAHAIQSRLIMTNKMTSLGLLVAGIAHEINNPNNAILANAQLLERVWTDLDKQLQEYAKEHGSFSAGGLEFSQLHAALPEIQEGVIGGARRIRDIIGNLKNYSRQGRVFPDATIAVNLNRVISLAMALLNHHVSRHTDRFYLQLTEGIPLVNGSPQQLEQVVINLIMNALQSLTAMDRGVWVSTAYDPDRREVSMTVRDEGEGIPAELLERVIEPFFTTRLDSGGTGLGLSIANSIVKAHGGTMTIVSQPASGTAVTIVLPAVLPTCFSSRNSA</sequence>
<protein>
    <recommendedName>
        <fullName evidence="2">histidine kinase</fullName>
        <ecNumber evidence="2">2.7.13.3</ecNumber>
    </recommendedName>
</protein>
<dbReference type="InterPro" id="IPR036097">
    <property type="entry name" value="HisK_dim/P_sf"/>
</dbReference>
<dbReference type="AlphaFoldDB" id="A0A562W876"/>
<proteinExistence type="predicted"/>
<dbReference type="Proteomes" id="UP000319449">
    <property type="component" value="Unassembled WGS sequence"/>
</dbReference>
<evidence type="ECO:0000256" key="4">
    <source>
        <dbReference type="SAM" id="Phobius"/>
    </source>
</evidence>
<dbReference type="Gene3D" id="1.10.287.130">
    <property type="match status" value="1"/>
</dbReference>
<dbReference type="SUPFAM" id="SSF47384">
    <property type="entry name" value="Homodimeric domain of signal transducing histidine kinase"/>
    <property type="match status" value="1"/>
</dbReference>
<dbReference type="SMART" id="SM00388">
    <property type="entry name" value="HisKA"/>
    <property type="match status" value="1"/>
</dbReference>
<dbReference type="Pfam" id="PF13426">
    <property type="entry name" value="PAS_9"/>
    <property type="match status" value="2"/>
</dbReference>
<keyword evidence="3" id="KW-0597">Phosphoprotein</keyword>
<keyword evidence="8" id="KW-1185">Reference proteome</keyword>
<dbReference type="CDD" id="cd00130">
    <property type="entry name" value="PAS"/>
    <property type="match status" value="2"/>
</dbReference>
<dbReference type="Gene3D" id="3.30.565.10">
    <property type="entry name" value="Histidine kinase-like ATPase, C-terminal domain"/>
    <property type="match status" value="1"/>
</dbReference>
<comment type="catalytic activity">
    <reaction evidence="1">
        <text>ATP + protein L-histidine = ADP + protein N-phospho-L-histidine.</text>
        <dbReference type="EC" id="2.7.13.3"/>
    </reaction>
</comment>
<dbReference type="SMART" id="SM00091">
    <property type="entry name" value="PAS"/>
    <property type="match status" value="2"/>
</dbReference>
<dbReference type="RefSeq" id="WP_145019692.1">
    <property type="nucleotide sequence ID" value="NZ_VLLN01000005.1"/>
</dbReference>
<feature type="transmembrane region" description="Helical" evidence="4">
    <location>
        <begin position="46"/>
        <end position="67"/>
    </location>
</feature>
<feature type="domain" description="PAS" evidence="6">
    <location>
        <begin position="78"/>
        <end position="133"/>
    </location>
</feature>
<organism evidence="7 8">
    <name type="scientific">Geobacter argillaceus</name>
    <dbReference type="NCBI Taxonomy" id="345631"/>
    <lineage>
        <taxon>Bacteria</taxon>
        <taxon>Pseudomonadati</taxon>
        <taxon>Thermodesulfobacteriota</taxon>
        <taxon>Desulfuromonadia</taxon>
        <taxon>Geobacterales</taxon>
        <taxon>Geobacteraceae</taxon>
        <taxon>Geobacter</taxon>
    </lineage>
</organism>
<dbReference type="EC" id="2.7.13.3" evidence="2"/>
<dbReference type="InterPro" id="IPR036890">
    <property type="entry name" value="HATPase_C_sf"/>
</dbReference>
<feature type="domain" description="Histidine kinase" evidence="5">
    <location>
        <begin position="355"/>
        <end position="595"/>
    </location>
</feature>
<keyword evidence="4" id="KW-0472">Membrane</keyword>
<dbReference type="PROSITE" id="PS50109">
    <property type="entry name" value="HIS_KIN"/>
    <property type="match status" value="1"/>
</dbReference>
<evidence type="ECO:0000259" key="6">
    <source>
        <dbReference type="PROSITE" id="PS50112"/>
    </source>
</evidence>
<dbReference type="InterPro" id="IPR003661">
    <property type="entry name" value="HisK_dim/P_dom"/>
</dbReference>
<dbReference type="Gene3D" id="3.30.450.20">
    <property type="entry name" value="PAS domain"/>
    <property type="match status" value="2"/>
</dbReference>
<dbReference type="GO" id="GO:0000155">
    <property type="term" value="F:phosphorelay sensor kinase activity"/>
    <property type="evidence" value="ECO:0007669"/>
    <property type="project" value="InterPro"/>
</dbReference>
<dbReference type="InterPro" id="IPR003594">
    <property type="entry name" value="HATPase_dom"/>
</dbReference>
<evidence type="ECO:0000313" key="8">
    <source>
        <dbReference type="Proteomes" id="UP000319449"/>
    </source>
</evidence>
<reference evidence="7 8" key="1">
    <citation type="submission" date="2019-07" db="EMBL/GenBank/DDBJ databases">
        <title>Genomic Encyclopedia of Archaeal and Bacterial Type Strains, Phase II (KMG-II): from individual species to whole genera.</title>
        <authorList>
            <person name="Goeker M."/>
        </authorList>
    </citation>
    <scope>NUCLEOTIDE SEQUENCE [LARGE SCALE GENOMIC DNA]</scope>
    <source>
        <strain evidence="7 8">ATCC BAA-1139</strain>
    </source>
</reference>
<evidence type="ECO:0000313" key="7">
    <source>
        <dbReference type="EMBL" id="TWJ26493.1"/>
    </source>
</evidence>
<dbReference type="InterPro" id="IPR035965">
    <property type="entry name" value="PAS-like_dom_sf"/>
</dbReference>
<accession>A0A562W876</accession>
<dbReference type="InterPro" id="IPR000014">
    <property type="entry name" value="PAS"/>
</dbReference>
<evidence type="ECO:0000256" key="1">
    <source>
        <dbReference type="ARBA" id="ARBA00000085"/>
    </source>
</evidence>
<dbReference type="SUPFAM" id="SSF55874">
    <property type="entry name" value="ATPase domain of HSP90 chaperone/DNA topoisomerase II/histidine kinase"/>
    <property type="match status" value="1"/>
</dbReference>
<dbReference type="SUPFAM" id="SSF55785">
    <property type="entry name" value="PYP-like sensor domain (PAS domain)"/>
    <property type="match status" value="2"/>
</dbReference>
<feature type="domain" description="PAS" evidence="6">
    <location>
        <begin position="211"/>
        <end position="260"/>
    </location>
</feature>
<dbReference type="PROSITE" id="PS50112">
    <property type="entry name" value="PAS"/>
    <property type="match status" value="2"/>
</dbReference>
<keyword evidence="4" id="KW-1133">Transmembrane helix</keyword>
<dbReference type="SMART" id="SM00387">
    <property type="entry name" value="HATPase_c"/>
    <property type="match status" value="1"/>
</dbReference>
<dbReference type="OrthoDB" id="9779002at2"/>
<dbReference type="InterPro" id="IPR005467">
    <property type="entry name" value="His_kinase_dom"/>
</dbReference>
<dbReference type="NCBIfam" id="TIGR00229">
    <property type="entry name" value="sensory_box"/>
    <property type="match status" value="2"/>
</dbReference>
<evidence type="ECO:0000259" key="5">
    <source>
        <dbReference type="PROSITE" id="PS50109"/>
    </source>
</evidence>
<dbReference type="PANTHER" id="PTHR43065:SF42">
    <property type="entry name" value="TWO-COMPONENT SENSOR PPRA"/>
    <property type="match status" value="1"/>
</dbReference>